<name>A0A6C0F2I2_9ZZZZ</name>
<keyword evidence="1" id="KW-1133">Transmembrane helix</keyword>
<accession>A0A6C0F2I2</accession>
<keyword evidence="1" id="KW-0472">Membrane</keyword>
<dbReference type="InterPro" id="IPR002052">
    <property type="entry name" value="DNA_methylase_N6_adenine_CS"/>
</dbReference>
<feature type="transmembrane region" description="Helical" evidence="1">
    <location>
        <begin position="109"/>
        <end position="130"/>
    </location>
</feature>
<organism evidence="2">
    <name type="scientific">viral metagenome</name>
    <dbReference type="NCBI Taxonomy" id="1070528"/>
    <lineage>
        <taxon>unclassified sequences</taxon>
        <taxon>metagenomes</taxon>
        <taxon>organismal metagenomes</taxon>
    </lineage>
</organism>
<dbReference type="GO" id="GO:0008168">
    <property type="term" value="F:methyltransferase activity"/>
    <property type="evidence" value="ECO:0007669"/>
    <property type="project" value="InterPro"/>
</dbReference>
<sequence>MSSKRSAGQFYTVRSAYILEGVPRPPANVRIVEPFAGQGDLLEWIGTDALVEAYDIEPKHPKVVQRDTLLDPPDYAGAWVITNPPYLARNKEPSKTVFDRYSMNDLYKCFLMTLVGCAGGTLIIPVGFFLSPRAMDFTCRDAFLSNYRLTQVKYFEEDVFPDTSATVVVVSFVSSGTPLTDQTVEWIRRPTGERKTFTLRKADNWIIGGDVYTLPVADGITVRRHVEGQTLKEGETLTGLTLTALDSGKDDGRIKLTYDPTYTYPAKDTSRAYLTVCIRGRILTPDEQTALATAFNEFVESKRLSTWSLFLPAFRESKEYARKRIPFELAYRIMLHLLRSL</sequence>
<dbReference type="PROSITE" id="PS00092">
    <property type="entry name" value="N6_MTASE"/>
    <property type="match status" value="1"/>
</dbReference>
<evidence type="ECO:0000313" key="2">
    <source>
        <dbReference type="EMBL" id="QHT35504.1"/>
    </source>
</evidence>
<protein>
    <submittedName>
        <fullName evidence="2">Uncharacterized protein</fullName>
    </submittedName>
</protein>
<dbReference type="EMBL" id="MN739022">
    <property type="protein sequence ID" value="QHT35504.1"/>
    <property type="molecule type" value="Genomic_DNA"/>
</dbReference>
<dbReference type="AlphaFoldDB" id="A0A6C0F2I2"/>
<dbReference type="SUPFAM" id="SSF53335">
    <property type="entry name" value="S-adenosyl-L-methionine-dependent methyltransferases"/>
    <property type="match status" value="1"/>
</dbReference>
<dbReference type="Gene3D" id="3.40.50.150">
    <property type="entry name" value="Vaccinia Virus protein VP39"/>
    <property type="match status" value="1"/>
</dbReference>
<dbReference type="InterPro" id="IPR029063">
    <property type="entry name" value="SAM-dependent_MTases_sf"/>
</dbReference>
<dbReference type="GO" id="GO:0032259">
    <property type="term" value="P:methylation"/>
    <property type="evidence" value="ECO:0007669"/>
    <property type="project" value="InterPro"/>
</dbReference>
<reference evidence="2" key="1">
    <citation type="journal article" date="2020" name="Nature">
        <title>Giant virus diversity and host interactions through global metagenomics.</title>
        <authorList>
            <person name="Schulz F."/>
            <person name="Roux S."/>
            <person name="Paez-Espino D."/>
            <person name="Jungbluth S."/>
            <person name="Walsh D.A."/>
            <person name="Denef V.J."/>
            <person name="McMahon K.D."/>
            <person name="Konstantinidis K.T."/>
            <person name="Eloe-Fadrosh E.A."/>
            <person name="Kyrpides N.C."/>
            <person name="Woyke T."/>
        </authorList>
    </citation>
    <scope>NUCLEOTIDE SEQUENCE</scope>
    <source>
        <strain evidence="2">GVMAG-M-3300009180-45</strain>
    </source>
</reference>
<proteinExistence type="predicted"/>
<evidence type="ECO:0000256" key="1">
    <source>
        <dbReference type="SAM" id="Phobius"/>
    </source>
</evidence>
<keyword evidence="1" id="KW-0812">Transmembrane</keyword>
<dbReference type="GO" id="GO:0003676">
    <property type="term" value="F:nucleic acid binding"/>
    <property type="evidence" value="ECO:0007669"/>
    <property type="project" value="InterPro"/>
</dbReference>